<organism evidence="2 3">
    <name type="scientific">Clostridium bovifaecis</name>
    <dbReference type="NCBI Taxonomy" id="2184719"/>
    <lineage>
        <taxon>Bacteria</taxon>
        <taxon>Bacillati</taxon>
        <taxon>Bacillota</taxon>
        <taxon>Clostridia</taxon>
        <taxon>Eubacteriales</taxon>
        <taxon>Clostridiaceae</taxon>
        <taxon>Clostridium</taxon>
    </lineage>
</organism>
<keyword evidence="1" id="KW-0472">Membrane</keyword>
<dbReference type="EMBL" id="CP046522">
    <property type="protein sequence ID" value="QGU95994.1"/>
    <property type="molecule type" value="Genomic_DNA"/>
</dbReference>
<feature type="transmembrane region" description="Helical" evidence="1">
    <location>
        <begin position="12"/>
        <end position="31"/>
    </location>
</feature>
<evidence type="ECO:0000313" key="2">
    <source>
        <dbReference type="EMBL" id="QGU95994.1"/>
    </source>
</evidence>
<name>A0A6I6F481_9CLOT</name>
<evidence type="ECO:0000256" key="1">
    <source>
        <dbReference type="SAM" id="Phobius"/>
    </source>
</evidence>
<sequence length="82" mass="9208">MKSFVLRLFNRTIGLLYIVSGLCLIKLSISRNLSPDALWMVIPLSLILIGLTVFVSGKTPGEIVSILKDFYKDKRIRAANKK</sequence>
<dbReference type="Proteomes" id="UP000422764">
    <property type="component" value="Chromosome"/>
</dbReference>
<keyword evidence="1" id="KW-0812">Transmembrane</keyword>
<dbReference type="AlphaFoldDB" id="A0A6I6F481"/>
<accession>A0A6I6F481</accession>
<evidence type="ECO:0000313" key="3">
    <source>
        <dbReference type="Proteomes" id="UP000422764"/>
    </source>
</evidence>
<reference evidence="2 3" key="1">
    <citation type="submission" date="2019-12" db="EMBL/GenBank/DDBJ databases">
        <title>Genome sequenceing of Clostridium bovifaecis.</title>
        <authorList>
            <person name="Yao Y."/>
        </authorList>
    </citation>
    <scope>NUCLEOTIDE SEQUENCE [LARGE SCALE GENOMIC DNA]</scope>
    <source>
        <strain evidence="2 3">BXX</strain>
    </source>
</reference>
<proteinExistence type="predicted"/>
<gene>
    <name evidence="2" type="ORF">GOM49_13650</name>
</gene>
<protein>
    <submittedName>
        <fullName evidence="2">Uncharacterized protein</fullName>
    </submittedName>
</protein>
<keyword evidence="1" id="KW-1133">Transmembrane helix</keyword>
<keyword evidence="3" id="KW-1185">Reference proteome</keyword>